<sequence length="133" mass="13908">MPGIIVVTHGTFGMELIKSAEMIIGAQENVKVVSLLPGVDLTEYLAEVRAVLKEMPEESLIMCDLFGGTPCNVAAAIMTEMKISAVTGLNLGMIIEACTLRASLRGAGLAAAVVDAGKTGCKNIAEEMNLINN</sequence>
<evidence type="ECO:0000256" key="1">
    <source>
        <dbReference type="ARBA" id="ARBA00004496"/>
    </source>
</evidence>
<keyword evidence="5" id="KW-0808">Transferase</keyword>
<reference evidence="9 10" key="1">
    <citation type="submission" date="2016-10" db="EMBL/GenBank/DDBJ databases">
        <authorList>
            <person name="de Groot N.N."/>
        </authorList>
    </citation>
    <scope>NUCLEOTIDE SEQUENCE [LARGE SCALE GENOMIC DNA]</scope>
    <source>
        <strain evidence="9 10">DSM 13305</strain>
    </source>
</reference>
<gene>
    <name evidence="9" type="ORF">SAMN04490178_12451</name>
</gene>
<dbReference type="GO" id="GO:0016301">
    <property type="term" value="F:kinase activity"/>
    <property type="evidence" value="ECO:0007669"/>
    <property type="project" value="UniProtKB-KW"/>
</dbReference>
<dbReference type="Gene3D" id="3.40.50.510">
    <property type="entry name" value="Phosphotransferase system, mannose-type IIA component"/>
    <property type="match status" value="1"/>
</dbReference>
<name>A0A1H8XIN0_9FIRM</name>
<keyword evidence="4" id="KW-0762">Sugar transport</keyword>
<dbReference type="STRING" id="112903.SAMN04490178_12451"/>
<keyword evidence="10" id="KW-1185">Reference proteome</keyword>
<dbReference type="InterPro" id="IPR051471">
    <property type="entry name" value="Bacterial_PTS_sugar_comp"/>
</dbReference>
<evidence type="ECO:0000256" key="6">
    <source>
        <dbReference type="ARBA" id="ARBA00022683"/>
    </source>
</evidence>
<dbReference type="PROSITE" id="PS51096">
    <property type="entry name" value="PTS_EIIA_TYPE_4"/>
    <property type="match status" value="1"/>
</dbReference>
<protein>
    <submittedName>
        <fullName evidence="9">PTS system, D-glucosaminate-specific IIA component</fullName>
    </submittedName>
</protein>
<dbReference type="CDD" id="cd00006">
    <property type="entry name" value="PTS_IIA_man"/>
    <property type="match status" value="1"/>
</dbReference>
<dbReference type="Pfam" id="PF03610">
    <property type="entry name" value="EIIA-man"/>
    <property type="match status" value="1"/>
</dbReference>
<proteinExistence type="predicted"/>
<dbReference type="PANTHER" id="PTHR33799">
    <property type="entry name" value="PTS PERMEASE-RELATED-RELATED"/>
    <property type="match status" value="1"/>
</dbReference>
<keyword evidence="6" id="KW-0598">Phosphotransferase system</keyword>
<dbReference type="SUPFAM" id="SSF53062">
    <property type="entry name" value="PTS system fructose IIA component-like"/>
    <property type="match status" value="1"/>
</dbReference>
<evidence type="ECO:0000259" key="8">
    <source>
        <dbReference type="PROSITE" id="PS51096"/>
    </source>
</evidence>
<keyword evidence="3" id="KW-0963">Cytoplasm</keyword>
<evidence type="ECO:0000313" key="9">
    <source>
        <dbReference type="EMBL" id="SEP39682.1"/>
    </source>
</evidence>
<evidence type="ECO:0000313" key="10">
    <source>
        <dbReference type="Proteomes" id="UP000198847"/>
    </source>
</evidence>
<evidence type="ECO:0000256" key="4">
    <source>
        <dbReference type="ARBA" id="ARBA00022597"/>
    </source>
</evidence>
<evidence type="ECO:0000256" key="3">
    <source>
        <dbReference type="ARBA" id="ARBA00022490"/>
    </source>
</evidence>
<feature type="domain" description="PTS EIIA type-4" evidence="8">
    <location>
        <begin position="1"/>
        <end position="124"/>
    </location>
</feature>
<dbReference type="GO" id="GO:0005737">
    <property type="term" value="C:cytoplasm"/>
    <property type="evidence" value="ECO:0007669"/>
    <property type="project" value="UniProtKB-SubCell"/>
</dbReference>
<accession>A0A1H8XIN0</accession>
<dbReference type="EMBL" id="FODY01000024">
    <property type="protein sequence ID" value="SEP39682.1"/>
    <property type="molecule type" value="Genomic_DNA"/>
</dbReference>
<dbReference type="InterPro" id="IPR004701">
    <property type="entry name" value="PTS_EIIA_man-typ"/>
</dbReference>
<dbReference type="InterPro" id="IPR033887">
    <property type="entry name" value="PTS_IIA_man"/>
</dbReference>
<organism evidence="9 10">
    <name type="scientific">Propionispora vibrioides</name>
    <dbReference type="NCBI Taxonomy" id="112903"/>
    <lineage>
        <taxon>Bacteria</taxon>
        <taxon>Bacillati</taxon>
        <taxon>Bacillota</taxon>
        <taxon>Negativicutes</taxon>
        <taxon>Selenomonadales</taxon>
        <taxon>Sporomusaceae</taxon>
        <taxon>Propionispora</taxon>
    </lineage>
</organism>
<evidence type="ECO:0000256" key="2">
    <source>
        <dbReference type="ARBA" id="ARBA00022448"/>
    </source>
</evidence>
<keyword evidence="7" id="KW-0418">Kinase</keyword>
<dbReference type="GO" id="GO:0016020">
    <property type="term" value="C:membrane"/>
    <property type="evidence" value="ECO:0007669"/>
    <property type="project" value="InterPro"/>
</dbReference>
<comment type="subcellular location">
    <subcellularLocation>
        <location evidence="1">Cytoplasm</location>
    </subcellularLocation>
</comment>
<dbReference type="Proteomes" id="UP000198847">
    <property type="component" value="Unassembled WGS sequence"/>
</dbReference>
<dbReference type="PANTHER" id="PTHR33799:SF1">
    <property type="entry name" value="PTS SYSTEM MANNOSE-SPECIFIC EIIAB COMPONENT-RELATED"/>
    <property type="match status" value="1"/>
</dbReference>
<evidence type="ECO:0000256" key="5">
    <source>
        <dbReference type="ARBA" id="ARBA00022679"/>
    </source>
</evidence>
<dbReference type="AlphaFoldDB" id="A0A1H8XIN0"/>
<dbReference type="GO" id="GO:0009401">
    <property type="term" value="P:phosphoenolpyruvate-dependent sugar phosphotransferase system"/>
    <property type="evidence" value="ECO:0007669"/>
    <property type="project" value="UniProtKB-KW"/>
</dbReference>
<dbReference type="InterPro" id="IPR036662">
    <property type="entry name" value="PTS_EIIA_man-typ_sf"/>
</dbReference>
<keyword evidence="2" id="KW-0813">Transport</keyword>
<evidence type="ECO:0000256" key="7">
    <source>
        <dbReference type="ARBA" id="ARBA00022777"/>
    </source>
</evidence>
<dbReference type="OrthoDB" id="9799827at2"/>